<evidence type="ECO:0000256" key="2">
    <source>
        <dbReference type="ARBA" id="ARBA00022840"/>
    </source>
</evidence>
<dbReference type="PANTHER" id="PTHR11609">
    <property type="entry name" value="PURINE BIOSYNTHESIS PROTEIN 6/7, PUR6/7"/>
    <property type="match status" value="1"/>
</dbReference>
<evidence type="ECO:0000259" key="4">
    <source>
        <dbReference type="Pfam" id="PF02222"/>
    </source>
</evidence>
<evidence type="ECO:0000259" key="5">
    <source>
        <dbReference type="Pfam" id="PF22660"/>
    </source>
</evidence>
<name>A0A0L6UN16_9BASI</name>
<feature type="domain" description="ATP-grasp fold ATP-dependent carboxylate-amine ligase-type" evidence="4">
    <location>
        <begin position="147"/>
        <end position="264"/>
    </location>
</feature>
<dbReference type="Gene3D" id="3.30.470.20">
    <property type="entry name" value="ATP-grasp fold, B domain"/>
    <property type="match status" value="1"/>
</dbReference>
<dbReference type="InterPro" id="IPR016185">
    <property type="entry name" value="PreATP-grasp_dom_sf"/>
</dbReference>
<protein>
    <submittedName>
        <fullName evidence="6">Uncharacterized protein</fullName>
    </submittedName>
</protein>
<dbReference type="STRING" id="27349.A0A0L6UN16"/>
<feature type="domain" description="PurT/PurK-like preATP-grasp" evidence="5">
    <location>
        <begin position="22"/>
        <end position="137"/>
    </location>
</feature>
<dbReference type="SUPFAM" id="SSF52440">
    <property type="entry name" value="PreATP-grasp domain"/>
    <property type="match status" value="1"/>
</dbReference>
<sequence>MQGCSTQECPNKRRLTFPKKNGIFVGGGQLGRIMVQAVVWLGVEMITLGKEHSPALQVSNPISIDSKHALDFKHQIGSFNSVEDIEKLSKLVEIITIKIKHVNVDILKTLLKNHQLGRSKKNPNKIYPHPDVIEIIQDKYRQNIFDAKIEEQVQQVAGRLGFPLMLKSSLFAYDGWGNFLIKTAQEIPRAIRALTLPLFDSKPDLSDLKLYAERFFPFTCKISVMVVKGVPMPGSSDPKICIYPPVQTIHPDNIFHIGHSPLLLGGSSASKSALDVAQ</sequence>
<evidence type="ECO:0000313" key="7">
    <source>
        <dbReference type="Proteomes" id="UP000037035"/>
    </source>
</evidence>
<accession>A0A0L6UN16</accession>
<dbReference type="Gene3D" id="3.40.50.20">
    <property type="match status" value="1"/>
</dbReference>
<keyword evidence="7" id="KW-1185">Reference proteome</keyword>
<dbReference type="AlphaFoldDB" id="A0A0L6UN16"/>
<reference evidence="6 7" key="1">
    <citation type="submission" date="2015-08" db="EMBL/GenBank/DDBJ databases">
        <title>Next Generation Sequencing and Analysis of the Genome of Puccinia sorghi L Schw, the Causal Agent of Maize Common Rust.</title>
        <authorList>
            <person name="Rochi L."/>
            <person name="Burguener G."/>
            <person name="Darino M."/>
            <person name="Turjanski A."/>
            <person name="Kreff E."/>
            <person name="Dieguez M.J."/>
            <person name="Sacco F."/>
        </authorList>
    </citation>
    <scope>NUCLEOTIDE SEQUENCE [LARGE SCALE GENOMIC DNA]</scope>
    <source>
        <strain evidence="6 7">RO10H11247</strain>
    </source>
</reference>
<dbReference type="SUPFAM" id="SSF56059">
    <property type="entry name" value="Glutathione synthetase ATP-binding domain-like"/>
    <property type="match status" value="1"/>
</dbReference>
<organism evidence="6 7">
    <name type="scientific">Puccinia sorghi</name>
    <dbReference type="NCBI Taxonomy" id="27349"/>
    <lineage>
        <taxon>Eukaryota</taxon>
        <taxon>Fungi</taxon>
        <taxon>Dikarya</taxon>
        <taxon>Basidiomycota</taxon>
        <taxon>Pucciniomycotina</taxon>
        <taxon>Pucciniomycetes</taxon>
        <taxon>Pucciniales</taxon>
        <taxon>Pucciniaceae</taxon>
        <taxon>Puccinia</taxon>
    </lineage>
</organism>
<dbReference type="Pfam" id="PF02222">
    <property type="entry name" value="ATP-grasp"/>
    <property type="match status" value="1"/>
</dbReference>
<proteinExistence type="predicted"/>
<keyword evidence="1" id="KW-0547">Nucleotide-binding</keyword>
<dbReference type="PANTHER" id="PTHR11609:SF5">
    <property type="entry name" value="PHOSPHORIBOSYLAMINOIMIDAZOLE CARBOXYLASE"/>
    <property type="match status" value="1"/>
</dbReference>
<dbReference type="Pfam" id="PF22660">
    <property type="entry name" value="RS_preATP-grasp-like"/>
    <property type="match status" value="1"/>
</dbReference>
<dbReference type="OrthoDB" id="15425at2759"/>
<keyword evidence="2" id="KW-0067">ATP-binding</keyword>
<dbReference type="VEuPathDB" id="FungiDB:VP01_4706g2"/>
<dbReference type="InterPro" id="IPR054350">
    <property type="entry name" value="PurT/PurK_preATP-grasp"/>
</dbReference>
<evidence type="ECO:0000256" key="3">
    <source>
        <dbReference type="ARBA" id="ARBA00025704"/>
    </source>
</evidence>
<dbReference type="Gene3D" id="3.30.1490.20">
    <property type="entry name" value="ATP-grasp fold, A domain"/>
    <property type="match status" value="1"/>
</dbReference>
<evidence type="ECO:0000256" key="1">
    <source>
        <dbReference type="ARBA" id="ARBA00022741"/>
    </source>
</evidence>
<gene>
    <name evidence="6" type="ORF">VP01_4706g2</name>
</gene>
<evidence type="ECO:0000313" key="6">
    <source>
        <dbReference type="EMBL" id="KNZ49909.1"/>
    </source>
</evidence>
<comment type="caution">
    <text evidence="6">The sequence shown here is derived from an EMBL/GenBank/DDBJ whole genome shotgun (WGS) entry which is preliminary data.</text>
</comment>
<dbReference type="GO" id="GO:0005524">
    <property type="term" value="F:ATP binding"/>
    <property type="evidence" value="ECO:0007669"/>
    <property type="project" value="UniProtKB-KW"/>
</dbReference>
<dbReference type="EMBL" id="LAVV01009841">
    <property type="protein sequence ID" value="KNZ49909.1"/>
    <property type="molecule type" value="Genomic_DNA"/>
</dbReference>
<dbReference type="InterPro" id="IPR003135">
    <property type="entry name" value="ATP-grasp_carboxylate-amine"/>
</dbReference>
<dbReference type="Proteomes" id="UP000037035">
    <property type="component" value="Unassembled WGS sequence"/>
</dbReference>
<dbReference type="InterPro" id="IPR013815">
    <property type="entry name" value="ATP_grasp_subdomain_1"/>
</dbReference>
<comment type="pathway">
    <text evidence="3">Purine metabolism.</text>
</comment>